<keyword evidence="1" id="KW-1133">Transmembrane helix</keyword>
<keyword evidence="1" id="KW-0472">Membrane</keyword>
<evidence type="ECO:0000256" key="2">
    <source>
        <dbReference type="SAM" id="SignalP"/>
    </source>
</evidence>
<dbReference type="InterPro" id="IPR007480">
    <property type="entry name" value="DUF529"/>
</dbReference>
<feature type="signal peptide" evidence="2">
    <location>
        <begin position="1"/>
        <end position="22"/>
    </location>
</feature>
<dbReference type="AlphaFoldDB" id="A0A976M4P5"/>
<evidence type="ECO:0000313" key="3">
    <source>
        <dbReference type="EMBL" id="UKJ88336.1"/>
    </source>
</evidence>
<protein>
    <submittedName>
        <fullName evidence="3">Uncharacterized protein</fullName>
    </submittedName>
</protein>
<dbReference type="OrthoDB" id="10285737at2759"/>
<name>A0A976M4P5_THEOR</name>
<evidence type="ECO:0000256" key="1">
    <source>
        <dbReference type="SAM" id="Phobius"/>
    </source>
</evidence>
<gene>
    <name evidence="3" type="ORF">MACJ_000780</name>
</gene>
<keyword evidence="1" id="KW-0812">Transmembrane</keyword>
<reference evidence="3" key="1">
    <citation type="submission" date="2022-07" db="EMBL/GenBank/DDBJ databases">
        <title>Evaluation of T. orientalis genome assembly methods using nanopore sequencing and analysis of variation between genomes.</title>
        <authorList>
            <person name="Yam J."/>
            <person name="Micallef M.L."/>
            <person name="Liu M."/>
            <person name="Djordjevic S.P."/>
            <person name="Bogema D.R."/>
            <person name="Jenkins C."/>
        </authorList>
    </citation>
    <scope>NUCLEOTIDE SEQUENCE</scope>
    <source>
        <strain evidence="3">Fish Creek</strain>
    </source>
</reference>
<dbReference type="Pfam" id="PF04385">
    <property type="entry name" value="FAINT"/>
    <property type="match status" value="2"/>
</dbReference>
<feature type="chain" id="PRO_5037745315" evidence="2">
    <location>
        <begin position="23"/>
        <end position="330"/>
    </location>
</feature>
<evidence type="ECO:0000313" key="4">
    <source>
        <dbReference type="Proteomes" id="UP000244803"/>
    </source>
</evidence>
<keyword evidence="2" id="KW-0732">Signal</keyword>
<sequence length="330" mass="37609">MGVLQPVAFILITLCCVTKIMALTNINLDINQRNTDDKITVIQVDHFGLPSVEFYPKEGFVFVSVVEGSLPVWKANGSESSTEGILYFSTEALALFYLEVKSSAGLLKKCFLKVMGKWTEIAESQFKMFFDIDRSAYSASQLEDFAVQFLDHNVPDVSSVSWLLPTTFGFVLEPHYECALQLFQSDSPFIMEQSLVGPVFGKIYTPRIDFAITTVAYKNSLLWSMDQNLNLCSSVWFYFKGELGSLLIINLYNFNTGVYSHLAFKKDEDSFVPITFREYQRTLMKMTLSEYDVKDIMCYKDGFLRMRDFAFILKPVLAIVLIVSAVMYNM</sequence>
<dbReference type="EMBL" id="CP056065">
    <property type="protein sequence ID" value="UKJ88336.1"/>
    <property type="molecule type" value="Genomic_DNA"/>
</dbReference>
<dbReference type="Proteomes" id="UP000244803">
    <property type="component" value="Chromosome 1"/>
</dbReference>
<accession>A0A976M4P5</accession>
<feature type="transmembrane region" description="Helical" evidence="1">
    <location>
        <begin position="309"/>
        <end position="328"/>
    </location>
</feature>
<proteinExistence type="predicted"/>
<organism evidence="3 4">
    <name type="scientific">Theileria orientalis</name>
    <dbReference type="NCBI Taxonomy" id="68886"/>
    <lineage>
        <taxon>Eukaryota</taxon>
        <taxon>Sar</taxon>
        <taxon>Alveolata</taxon>
        <taxon>Apicomplexa</taxon>
        <taxon>Aconoidasida</taxon>
        <taxon>Piroplasmida</taxon>
        <taxon>Theileriidae</taxon>
        <taxon>Theileria</taxon>
    </lineage>
</organism>